<evidence type="ECO:0000256" key="2">
    <source>
        <dbReference type="ARBA" id="ARBA00022475"/>
    </source>
</evidence>
<reference evidence="8 9" key="1">
    <citation type="journal article" date="2019" name="ISME J.">
        <title>Candidatus Macondimonas diazotrophica, a novel gammaproteobacterial genus dominating crude-oil-contaminated coastal sediments.</title>
        <authorList>
            <person name="Karthikeyan S."/>
            <person name="Konstantinidis K."/>
        </authorList>
    </citation>
    <scope>NUCLEOTIDE SEQUENCE [LARGE SCALE GENOMIC DNA]</scope>
    <source>
        <strain evidence="8 9">KTK01</strain>
    </source>
</reference>
<keyword evidence="3 6" id="KW-0812">Transmembrane</keyword>
<evidence type="ECO:0000256" key="1">
    <source>
        <dbReference type="ARBA" id="ARBA00004651"/>
    </source>
</evidence>
<evidence type="ECO:0000313" key="9">
    <source>
        <dbReference type="Proteomes" id="UP000297890"/>
    </source>
</evidence>
<keyword evidence="2" id="KW-1003">Cell membrane</keyword>
<dbReference type="GO" id="GO:0005886">
    <property type="term" value="C:plasma membrane"/>
    <property type="evidence" value="ECO:0007669"/>
    <property type="project" value="UniProtKB-SubCell"/>
</dbReference>
<accession>A0A4Z0F809</accession>
<dbReference type="Pfam" id="PF06271">
    <property type="entry name" value="RDD"/>
    <property type="match status" value="1"/>
</dbReference>
<dbReference type="PANTHER" id="PTHR36115:SF10">
    <property type="entry name" value="RDD DOMAIN-CONTAINING PROTEIN"/>
    <property type="match status" value="1"/>
</dbReference>
<evidence type="ECO:0000256" key="6">
    <source>
        <dbReference type="SAM" id="Phobius"/>
    </source>
</evidence>
<keyword evidence="9" id="KW-1185">Reference proteome</keyword>
<name>A0A4Z0F809_9GAMM</name>
<dbReference type="RefSeq" id="WP_135281942.1">
    <property type="nucleotide sequence ID" value="NZ_SRIO01000009.1"/>
</dbReference>
<dbReference type="EMBL" id="SRIO01000009">
    <property type="protein sequence ID" value="TFZ82467.1"/>
    <property type="molecule type" value="Genomic_DNA"/>
</dbReference>
<evidence type="ECO:0000259" key="7">
    <source>
        <dbReference type="Pfam" id="PF06271"/>
    </source>
</evidence>
<evidence type="ECO:0000256" key="5">
    <source>
        <dbReference type="ARBA" id="ARBA00023136"/>
    </source>
</evidence>
<keyword evidence="5 6" id="KW-0472">Membrane</keyword>
<evidence type="ECO:0000256" key="4">
    <source>
        <dbReference type="ARBA" id="ARBA00022989"/>
    </source>
</evidence>
<dbReference type="Proteomes" id="UP000297890">
    <property type="component" value="Unassembled WGS sequence"/>
</dbReference>
<organism evidence="8 9">
    <name type="scientific">Candidatus Macondimonas diazotrophica</name>
    <dbReference type="NCBI Taxonomy" id="2305248"/>
    <lineage>
        <taxon>Bacteria</taxon>
        <taxon>Pseudomonadati</taxon>
        <taxon>Pseudomonadota</taxon>
        <taxon>Gammaproteobacteria</taxon>
        <taxon>Chromatiales</taxon>
        <taxon>Ectothiorhodospiraceae</taxon>
        <taxon>Candidatus Macondimonas</taxon>
    </lineage>
</organism>
<dbReference type="OrthoDB" id="9793824at2"/>
<feature type="transmembrane region" description="Helical" evidence="6">
    <location>
        <begin position="54"/>
        <end position="73"/>
    </location>
</feature>
<sequence>MDTATPRQPAVQPCGLIRRLAAIFYDSLLLGAIWMGATFPVLTFTHGEAIGAGNLVYTAYLLLIGWLFFSWFWTRGGQTLGMRAWRIQVQTASGAPLDWRRSTRRYLASVLSWLSLGIGFFWQWIDKDHRTWHDRLSGTRLVVLPKT</sequence>
<dbReference type="InterPro" id="IPR010432">
    <property type="entry name" value="RDD"/>
</dbReference>
<evidence type="ECO:0000313" key="8">
    <source>
        <dbReference type="EMBL" id="TFZ82467.1"/>
    </source>
</evidence>
<feature type="transmembrane region" description="Helical" evidence="6">
    <location>
        <begin position="20"/>
        <end position="42"/>
    </location>
</feature>
<dbReference type="PANTHER" id="PTHR36115">
    <property type="entry name" value="PROLINE-RICH ANTIGEN HOMOLOG-RELATED"/>
    <property type="match status" value="1"/>
</dbReference>
<dbReference type="AlphaFoldDB" id="A0A4Z0F809"/>
<evidence type="ECO:0000256" key="3">
    <source>
        <dbReference type="ARBA" id="ARBA00022692"/>
    </source>
</evidence>
<feature type="domain" description="RDD" evidence="7">
    <location>
        <begin position="15"/>
        <end position="138"/>
    </location>
</feature>
<protein>
    <submittedName>
        <fullName evidence="8">RDD family protein</fullName>
    </submittedName>
</protein>
<comment type="subcellular location">
    <subcellularLocation>
        <location evidence="1">Cell membrane</location>
        <topology evidence="1">Multi-pass membrane protein</topology>
    </subcellularLocation>
</comment>
<gene>
    <name evidence="8" type="ORF">E4680_08280</name>
</gene>
<dbReference type="InterPro" id="IPR051791">
    <property type="entry name" value="Pra-immunoreactive"/>
</dbReference>
<comment type="caution">
    <text evidence="8">The sequence shown here is derived from an EMBL/GenBank/DDBJ whole genome shotgun (WGS) entry which is preliminary data.</text>
</comment>
<proteinExistence type="predicted"/>
<feature type="transmembrane region" description="Helical" evidence="6">
    <location>
        <begin position="106"/>
        <end position="125"/>
    </location>
</feature>
<keyword evidence="4 6" id="KW-1133">Transmembrane helix</keyword>